<dbReference type="RefSeq" id="WP_069572876.1">
    <property type="nucleotide sequence ID" value="NZ_CP017157.1"/>
</dbReference>
<dbReference type="AlphaFoldDB" id="A0A1D7VV81"/>
<accession>A0A1D7VV81</accession>
<organism evidence="1 2">
    <name type="scientific">Streptomyces lydicus</name>
    <dbReference type="NCBI Taxonomy" id="47763"/>
    <lineage>
        <taxon>Bacteria</taxon>
        <taxon>Bacillati</taxon>
        <taxon>Actinomycetota</taxon>
        <taxon>Actinomycetes</taxon>
        <taxon>Kitasatosporales</taxon>
        <taxon>Streptomycetaceae</taxon>
        <taxon>Streptomyces</taxon>
    </lineage>
</organism>
<proteinExistence type="predicted"/>
<reference evidence="1 2" key="1">
    <citation type="submission" date="2016-09" db="EMBL/GenBank/DDBJ databases">
        <title>Complete genome sequencing of Streptomyces lydicus 103 and metabolic pathways analysis of antibiotic biosynthesis.</title>
        <authorList>
            <person name="Jia N."/>
            <person name="Ding M.-Z."/>
            <person name="Gao F."/>
            <person name="Yuan Y.-J."/>
        </authorList>
    </citation>
    <scope>NUCLEOTIDE SEQUENCE [LARGE SCALE GENOMIC DNA]</scope>
    <source>
        <strain evidence="1 2">103</strain>
    </source>
</reference>
<evidence type="ECO:0000313" key="1">
    <source>
        <dbReference type="EMBL" id="AOP50651.1"/>
    </source>
</evidence>
<dbReference type="EMBL" id="CP017157">
    <property type="protein sequence ID" value="AOP50651.1"/>
    <property type="molecule type" value="Genomic_DNA"/>
</dbReference>
<dbReference type="Proteomes" id="UP000094094">
    <property type="component" value="Chromosome"/>
</dbReference>
<sequence>MDALAKPADGQPEPGTAVAVRDVVRSVVAELAPDELVLVEGLWRYDDDSVVARLAGRRRAREPLGFGLQEVTALITPVAWLVLDEAARKVVGAAVTGATDRTKGWLRRVTRRPAAARTLPPLSEEQLAAVRARVLELGTESGLAPETATALAERVVARLVLRPQGRLANDAGGDGPAEPEA</sequence>
<gene>
    <name evidence="1" type="ORF">SL103_34330</name>
</gene>
<evidence type="ECO:0000313" key="2">
    <source>
        <dbReference type="Proteomes" id="UP000094094"/>
    </source>
</evidence>
<name>A0A1D7VV81_9ACTN</name>
<protein>
    <submittedName>
        <fullName evidence="1">Uncharacterized protein</fullName>
    </submittedName>
</protein>
<dbReference type="KEGG" id="slc:SL103_34330"/>
<keyword evidence="2" id="KW-1185">Reference proteome</keyword>